<dbReference type="STRING" id="1884261.A0A5C3QMW0"/>
<dbReference type="Proteomes" id="UP000305067">
    <property type="component" value="Unassembled WGS sequence"/>
</dbReference>
<feature type="transmembrane region" description="Helical" evidence="9">
    <location>
        <begin position="163"/>
        <end position="181"/>
    </location>
</feature>
<comment type="similarity">
    <text evidence="2 7">Belongs to the purine-cytosine permease (2.A.39) family.</text>
</comment>
<feature type="transmembrane region" description="Helical" evidence="9">
    <location>
        <begin position="319"/>
        <end position="339"/>
    </location>
</feature>
<organism evidence="10 11">
    <name type="scientific">Pterulicium gracile</name>
    <dbReference type="NCBI Taxonomy" id="1884261"/>
    <lineage>
        <taxon>Eukaryota</taxon>
        <taxon>Fungi</taxon>
        <taxon>Dikarya</taxon>
        <taxon>Basidiomycota</taxon>
        <taxon>Agaricomycotina</taxon>
        <taxon>Agaricomycetes</taxon>
        <taxon>Agaricomycetidae</taxon>
        <taxon>Agaricales</taxon>
        <taxon>Pleurotineae</taxon>
        <taxon>Pterulaceae</taxon>
        <taxon>Pterulicium</taxon>
    </lineage>
</organism>
<evidence type="ECO:0000313" key="11">
    <source>
        <dbReference type="Proteomes" id="UP000305067"/>
    </source>
</evidence>
<gene>
    <name evidence="10" type="ORF">BDV98DRAFT_505393</name>
</gene>
<evidence type="ECO:0000256" key="2">
    <source>
        <dbReference type="ARBA" id="ARBA00008974"/>
    </source>
</evidence>
<evidence type="ECO:0000313" key="10">
    <source>
        <dbReference type="EMBL" id="TFL02668.1"/>
    </source>
</evidence>
<feature type="transmembrane region" description="Helical" evidence="9">
    <location>
        <begin position="480"/>
        <end position="499"/>
    </location>
</feature>
<keyword evidence="6 7" id="KW-0472">Membrane</keyword>
<sequence length="514" mass="54830">METGKDLDGSSSDSLHLANGSEGSLSKRLLGYGVETRGILPVPVEQRTDGQFSKIFFIWFSANFNILSFSSGTLGPLAFGLSARDSCLVILFFNLLCAIPPSYLATWGPKLGLRQMVQARYSFGYFGVIVPCVLNLITMIGFTTLNVILGGQTLASARSDGNLSWTVGIVIISLISLLFSFCGYKLLNRFERVAWIPVCITFIIALGIGGKHLSDPPTAAPASAIAVLSYGSVLAGYTITWSGLSSDFTSYMRPDAPSWRIFLYAYLGFLIPIVTLHCIGAVFAAATLANPLWQEGYLTGNVGGLLDAVLRPAGGFGKFLVVLLSLSVTGNVAITFYSISLNIQTFLPILLGVPRFVFSTVAAAIVIPLGILGAHSFHDTLLNFLSLIGYWATPFIAIVVSEHLIFRSPSSSSSPSSASSSNFSSSSRFSSYNLTHWDSPRHLPTGIPALLAGIAGVGVAVPCIHQVWFVGPIAEKTGDIGFEVAFVVAGLVYVPLRAVERRWALGRSGLDSGV</sequence>
<proteinExistence type="inferred from homology"/>
<dbReference type="AlphaFoldDB" id="A0A5C3QMW0"/>
<evidence type="ECO:0000256" key="4">
    <source>
        <dbReference type="ARBA" id="ARBA00022692"/>
    </source>
</evidence>
<dbReference type="EMBL" id="ML178822">
    <property type="protein sequence ID" value="TFL02668.1"/>
    <property type="molecule type" value="Genomic_DNA"/>
</dbReference>
<dbReference type="Pfam" id="PF02133">
    <property type="entry name" value="Transp_cyt_pur"/>
    <property type="match status" value="1"/>
</dbReference>
<dbReference type="PIRSF" id="PIRSF002744">
    <property type="entry name" value="Pur-cyt_permease"/>
    <property type="match status" value="1"/>
</dbReference>
<evidence type="ECO:0000256" key="1">
    <source>
        <dbReference type="ARBA" id="ARBA00004141"/>
    </source>
</evidence>
<evidence type="ECO:0000256" key="9">
    <source>
        <dbReference type="SAM" id="Phobius"/>
    </source>
</evidence>
<dbReference type="PANTHER" id="PTHR31806:SF5">
    <property type="entry name" value="PURINE-CYTOSINE PERMEASE FCY21"/>
    <property type="match status" value="1"/>
</dbReference>
<evidence type="ECO:0000256" key="8">
    <source>
        <dbReference type="SAM" id="MobiDB-lite"/>
    </source>
</evidence>
<evidence type="ECO:0000256" key="7">
    <source>
        <dbReference type="PIRNR" id="PIRNR002744"/>
    </source>
</evidence>
<evidence type="ECO:0000256" key="3">
    <source>
        <dbReference type="ARBA" id="ARBA00022448"/>
    </source>
</evidence>
<accession>A0A5C3QMW0</accession>
<dbReference type="InterPro" id="IPR026030">
    <property type="entry name" value="Pur-cyt_permease_Fcy2/21/22"/>
</dbReference>
<feature type="transmembrane region" description="Helical" evidence="9">
    <location>
        <begin position="384"/>
        <end position="406"/>
    </location>
</feature>
<keyword evidence="5 9" id="KW-1133">Transmembrane helix</keyword>
<dbReference type="PANTHER" id="PTHR31806">
    <property type="entry name" value="PURINE-CYTOSINE PERMEASE FCY2-RELATED"/>
    <property type="match status" value="1"/>
</dbReference>
<dbReference type="GO" id="GO:0005886">
    <property type="term" value="C:plasma membrane"/>
    <property type="evidence" value="ECO:0007669"/>
    <property type="project" value="TreeGrafter"/>
</dbReference>
<feature type="transmembrane region" description="Helical" evidence="9">
    <location>
        <begin position="88"/>
        <end position="109"/>
    </location>
</feature>
<comment type="subcellular location">
    <subcellularLocation>
        <location evidence="1">Membrane</location>
        <topology evidence="1">Multi-pass membrane protein</topology>
    </subcellularLocation>
</comment>
<dbReference type="InterPro" id="IPR001248">
    <property type="entry name" value="Pur-cyt_permease"/>
</dbReference>
<feature type="transmembrane region" description="Helical" evidence="9">
    <location>
        <begin position="449"/>
        <end position="468"/>
    </location>
</feature>
<reference evidence="10 11" key="1">
    <citation type="journal article" date="2019" name="Nat. Ecol. Evol.">
        <title>Megaphylogeny resolves global patterns of mushroom evolution.</title>
        <authorList>
            <person name="Varga T."/>
            <person name="Krizsan K."/>
            <person name="Foldi C."/>
            <person name="Dima B."/>
            <person name="Sanchez-Garcia M."/>
            <person name="Sanchez-Ramirez S."/>
            <person name="Szollosi G.J."/>
            <person name="Szarkandi J.G."/>
            <person name="Papp V."/>
            <person name="Albert L."/>
            <person name="Andreopoulos W."/>
            <person name="Angelini C."/>
            <person name="Antonin V."/>
            <person name="Barry K.W."/>
            <person name="Bougher N.L."/>
            <person name="Buchanan P."/>
            <person name="Buyck B."/>
            <person name="Bense V."/>
            <person name="Catcheside P."/>
            <person name="Chovatia M."/>
            <person name="Cooper J."/>
            <person name="Damon W."/>
            <person name="Desjardin D."/>
            <person name="Finy P."/>
            <person name="Geml J."/>
            <person name="Haridas S."/>
            <person name="Hughes K."/>
            <person name="Justo A."/>
            <person name="Karasinski D."/>
            <person name="Kautmanova I."/>
            <person name="Kiss B."/>
            <person name="Kocsube S."/>
            <person name="Kotiranta H."/>
            <person name="LaButti K.M."/>
            <person name="Lechner B.E."/>
            <person name="Liimatainen K."/>
            <person name="Lipzen A."/>
            <person name="Lukacs Z."/>
            <person name="Mihaltcheva S."/>
            <person name="Morgado L.N."/>
            <person name="Niskanen T."/>
            <person name="Noordeloos M.E."/>
            <person name="Ohm R.A."/>
            <person name="Ortiz-Santana B."/>
            <person name="Ovrebo C."/>
            <person name="Racz N."/>
            <person name="Riley R."/>
            <person name="Savchenko A."/>
            <person name="Shiryaev A."/>
            <person name="Soop K."/>
            <person name="Spirin V."/>
            <person name="Szebenyi C."/>
            <person name="Tomsovsky M."/>
            <person name="Tulloss R.E."/>
            <person name="Uehling J."/>
            <person name="Grigoriev I.V."/>
            <person name="Vagvolgyi C."/>
            <person name="Papp T."/>
            <person name="Martin F.M."/>
            <person name="Miettinen O."/>
            <person name="Hibbett D.S."/>
            <person name="Nagy L.G."/>
        </authorList>
    </citation>
    <scope>NUCLEOTIDE SEQUENCE [LARGE SCALE GENOMIC DNA]</scope>
    <source>
        <strain evidence="10 11">CBS 309.79</strain>
    </source>
</reference>
<keyword evidence="4 9" id="KW-0812">Transmembrane</keyword>
<dbReference type="OrthoDB" id="2116389at2759"/>
<keyword evidence="11" id="KW-1185">Reference proteome</keyword>
<name>A0A5C3QMW0_9AGAR</name>
<dbReference type="Gene3D" id="1.10.4160.10">
    <property type="entry name" value="Hydantoin permease"/>
    <property type="match status" value="1"/>
</dbReference>
<keyword evidence="3 7" id="KW-0813">Transport</keyword>
<feature type="transmembrane region" description="Helical" evidence="9">
    <location>
        <begin position="261"/>
        <end position="289"/>
    </location>
</feature>
<feature type="transmembrane region" description="Helical" evidence="9">
    <location>
        <begin position="346"/>
        <end position="372"/>
    </location>
</feature>
<feature type="transmembrane region" description="Helical" evidence="9">
    <location>
        <begin position="121"/>
        <end position="143"/>
    </location>
</feature>
<feature type="region of interest" description="Disordered" evidence="8">
    <location>
        <begin position="1"/>
        <end position="21"/>
    </location>
</feature>
<dbReference type="GO" id="GO:0022857">
    <property type="term" value="F:transmembrane transporter activity"/>
    <property type="evidence" value="ECO:0007669"/>
    <property type="project" value="InterPro"/>
</dbReference>
<evidence type="ECO:0000256" key="6">
    <source>
        <dbReference type="ARBA" id="ARBA00023136"/>
    </source>
</evidence>
<protein>
    <submittedName>
        <fullName evidence="10">NCS cytosine-purine permease</fullName>
    </submittedName>
</protein>
<feature type="transmembrane region" description="Helical" evidence="9">
    <location>
        <begin position="56"/>
        <end position="82"/>
    </location>
</feature>
<feature type="transmembrane region" description="Helical" evidence="9">
    <location>
        <begin position="193"/>
        <end position="213"/>
    </location>
</feature>
<feature type="transmembrane region" description="Helical" evidence="9">
    <location>
        <begin position="219"/>
        <end position="240"/>
    </location>
</feature>
<evidence type="ECO:0000256" key="5">
    <source>
        <dbReference type="ARBA" id="ARBA00022989"/>
    </source>
</evidence>